<feature type="compositionally biased region" description="Polar residues" evidence="1">
    <location>
        <begin position="464"/>
        <end position="478"/>
    </location>
</feature>
<dbReference type="Gene3D" id="1.10.472.80">
    <property type="entry name" value="Ypt/Rab-GAP domain of gyp1p, domain 3"/>
    <property type="match status" value="1"/>
</dbReference>
<dbReference type="SUPFAM" id="SSF47923">
    <property type="entry name" value="Ypt/Rab-GAP domain of gyp1p"/>
    <property type="match status" value="2"/>
</dbReference>
<feature type="domain" description="Rab-GAP TBC" evidence="2">
    <location>
        <begin position="75"/>
        <end position="301"/>
    </location>
</feature>
<dbReference type="RefSeq" id="XP_038053911.1">
    <property type="nucleotide sequence ID" value="XM_038197983.1"/>
</dbReference>
<dbReference type="PROSITE" id="PS50086">
    <property type="entry name" value="TBC_RABGAP"/>
    <property type="match status" value="1"/>
</dbReference>
<feature type="compositionally biased region" description="Polar residues" evidence="1">
    <location>
        <begin position="701"/>
        <end position="720"/>
    </location>
</feature>
<feature type="compositionally biased region" description="Polar residues" evidence="1">
    <location>
        <begin position="418"/>
        <end position="436"/>
    </location>
</feature>
<dbReference type="InterPro" id="IPR050302">
    <property type="entry name" value="Rab_GAP_TBC_domain"/>
</dbReference>
<dbReference type="SMART" id="SM00164">
    <property type="entry name" value="TBC"/>
    <property type="match status" value="1"/>
</dbReference>
<sequence>MKIAADFPEGVERYDQHGFAVFNDKTFCESERHHPTEIKNKSSPAHMEAWKAVLTDWSRTQTNGCSKLRSLLRKGVPPSLRQQLWQNLLGCQHLKQTSKFNYKTSVRLIRRELVDIGISEYCLRPNQVDWNVTAESEISFPVPPQVIRQITVDVDRTFPTHRQFMEGSHEAKEGRASLFRLLAVYALYNPQVGYCQGMSYIAGMLLMQMTDEEEAFWSMVALFEKPKYLSGYFDQSLLRIQQHAAVFQKLITHRLPKFANHLASMDLHLLTFVTPWFMCLYTSFPCWDTVLAIWDLLLLDGICTIFRVALAVLRLSQDELLQTTDLARILPRLLHPPPELVNAEHLLPVVWRTTVEKWEIDSLQAIVAEESDDKPGRKRRRRIDSDAGKAEVVEKRPRNGETEEENETSVFRRVLSLFKSSNQQAQRGSTTRSQTAKARAANRVTQRRKTPGVAKATAGLVPRPSNTTALQHSNPTSSAEHKAPDLKNLNLAPTLHQGSTASRNTKAPSMKGKDPDSSRKTVATASVKWSKFFEPATASCTSPWKEGLKALTFSLPVQQGMMIFGGGNNQYTSVVSEELPDPKLMEKLQAALGEADVNNNSAVAARTKDDHKTEDEDDRISPCIIATEDSCLDGILKLNSSNLPSVKRDSVKGVRFSPRRSGDRATLRKLENIKPLNTPSGRRIISKSAKVQHSFKTFHTPTPLRRSQMSRLNSSPQFSSPEIELQPMKLRAHMRKFTQE</sequence>
<dbReference type="AlphaFoldDB" id="A0A913ZS49"/>
<name>A0A913ZS49_PATMI</name>
<dbReference type="GO" id="GO:0031267">
    <property type="term" value="F:small GTPase binding"/>
    <property type="evidence" value="ECO:0007669"/>
    <property type="project" value="TreeGrafter"/>
</dbReference>
<evidence type="ECO:0000313" key="4">
    <source>
        <dbReference type="Proteomes" id="UP000887568"/>
    </source>
</evidence>
<dbReference type="PANTHER" id="PTHR47219:SF9">
    <property type="entry name" value="GTPASE ACTIVATING PROTEIN AND CENTROSOME-ASSOCIATED, ISOFORM B"/>
    <property type="match status" value="1"/>
</dbReference>
<dbReference type="InterPro" id="IPR035969">
    <property type="entry name" value="Rab-GAP_TBC_sf"/>
</dbReference>
<dbReference type="Gene3D" id="1.10.8.270">
    <property type="entry name" value="putative rabgap domain of human tbc1 domain family member 14 like domains"/>
    <property type="match status" value="1"/>
</dbReference>
<dbReference type="GO" id="GO:0005096">
    <property type="term" value="F:GTPase activator activity"/>
    <property type="evidence" value="ECO:0007669"/>
    <property type="project" value="TreeGrafter"/>
</dbReference>
<dbReference type="InterPro" id="IPR000195">
    <property type="entry name" value="Rab-GAP-TBC_dom"/>
</dbReference>
<dbReference type="Pfam" id="PF00566">
    <property type="entry name" value="RabGAP-TBC"/>
    <property type="match status" value="1"/>
</dbReference>
<feature type="compositionally biased region" description="Basic and acidic residues" evidence="1">
    <location>
        <begin position="383"/>
        <end position="401"/>
    </location>
</feature>
<dbReference type="OMA" id="IGISEYC"/>
<feature type="compositionally biased region" description="Polar residues" evidence="1">
    <location>
        <begin position="496"/>
        <end position="507"/>
    </location>
</feature>
<dbReference type="GeneID" id="119726324"/>
<dbReference type="FunFam" id="1.10.8.270:FF:000016">
    <property type="entry name" value="TBC1 domain family member 2A"/>
    <property type="match status" value="1"/>
</dbReference>
<dbReference type="PANTHER" id="PTHR47219">
    <property type="entry name" value="RAB GTPASE-ACTIVATING PROTEIN 1-LIKE"/>
    <property type="match status" value="1"/>
</dbReference>
<organism evidence="3 4">
    <name type="scientific">Patiria miniata</name>
    <name type="common">Bat star</name>
    <name type="synonym">Asterina miniata</name>
    <dbReference type="NCBI Taxonomy" id="46514"/>
    <lineage>
        <taxon>Eukaryota</taxon>
        <taxon>Metazoa</taxon>
        <taxon>Echinodermata</taxon>
        <taxon>Eleutherozoa</taxon>
        <taxon>Asterozoa</taxon>
        <taxon>Asteroidea</taxon>
        <taxon>Valvatacea</taxon>
        <taxon>Valvatida</taxon>
        <taxon>Asterinidae</taxon>
        <taxon>Patiria</taxon>
    </lineage>
</organism>
<dbReference type="FunFam" id="1.10.472.80:FF:000008">
    <property type="entry name" value="TBC1 domain family member 10A"/>
    <property type="match status" value="1"/>
</dbReference>
<evidence type="ECO:0000259" key="2">
    <source>
        <dbReference type="PROSITE" id="PS50086"/>
    </source>
</evidence>
<dbReference type="EnsemblMetazoa" id="XM_038197983.1">
    <property type="protein sequence ID" value="XP_038053911.1"/>
    <property type="gene ID" value="LOC119726324"/>
</dbReference>
<feature type="region of interest" description="Disordered" evidence="1">
    <location>
        <begin position="701"/>
        <end position="724"/>
    </location>
</feature>
<evidence type="ECO:0000256" key="1">
    <source>
        <dbReference type="SAM" id="MobiDB-lite"/>
    </source>
</evidence>
<reference evidence="3" key="1">
    <citation type="submission" date="2022-11" db="UniProtKB">
        <authorList>
            <consortium name="EnsemblMetazoa"/>
        </authorList>
    </citation>
    <scope>IDENTIFICATION</scope>
</reference>
<keyword evidence="4" id="KW-1185">Reference proteome</keyword>
<feature type="region of interest" description="Disordered" evidence="1">
    <location>
        <begin position="374"/>
        <end position="522"/>
    </location>
</feature>
<protein>
    <recommendedName>
        <fullName evidence="2">Rab-GAP TBC domain-containing protein</fullName>
    </recommendedName>
</protein>
<evidence type="ECO:0000313" key="3">
    <source>
        <dbReference type="EnsemblMetazoa" id="XP_038053911.1"/>
    </source>
</evidence>
<proteinExistence type="predicted"/>
<dbReference type="Proteomes" id="UP000887568">
    <property type="component" value="Unplaced"/>
</dbReference>
<dbReference type="OrthoDB" id="294251at2759"/>
<accession>A0A913ZS49</accession>
<dbReference type="Gene3D" id="1.10.10.750">
    <property type="entry name" value="Ypt/Rab-GAP domain of gyp1p, domain 1"/>
    <property type="match status" value="1"/>
</dbReference>